<sequence length="173" mass="19741">MGKLFHRFLIVFLIIGIVTLNTNVVHAEGSFHVPEVQDDFKQFEQDTLPKQEQPVDSPPVNEEKGVLDSLTQPFVDAWNGANEEISDIWESTKESFSDFLNWLDGVLSKISNVAVDPHSARDWLSKQADLIKNNWQHFINEPGNYLYEALAIEDYKAAWDKLTSDPLGYFKDA</sequence>
<name>A0A7W1XPT2_9BACL</name>
<comment type="caution">
    <text evidence="1">The sequence shown here is derived from an EMBL/GenBank/DDBJ whole genome shotgun (WGS) entry which is preliminary data.</text>
</comment>
<evidence type="ECO:0000313" key="2">
    <source>
        <dbReference type="Proteomes" id="UP000538292"/>
    </source>
</evidence>
<reference evidence="1 2" key="1">
    <citation type="submission" date="2020-07" db="EMBL/GenBank/DDBJ databases">
        <title>Thermoactinomyces phylogeny.</title>
        <authorList>
            <person name="Dunlap C."/>
        </authorList>
    </citation>
    <scope>NUCLEOTIDE SEQUENCE [LARGE SCALE GENOMIC DNA]</scope>
    <source>
        <strain evidence="1 2">AMNI-1</strain>
    </source>
</reference>
<dbReference type="RefSeq" id="WP_181736966.1">
    <property type="nucleotide sequence ID" value="NZ_JACEOL010000002.1"/>
</dbReference>
<protein>
    <submittedName>
        <fullName evidence="1">Uncharacterized protein</fullName>
    </submittedName>
</protein>
<dbReference type="Proteomes" id="UP000538292">
    <property type="component" value="Unassembled WGS sequence"/>
</dbReference>
<gene>
    <name evidence="1" type="ORF">H2C83_01260</name>
</gene>
<proteinExistence type="predicted"/>
<organism evidence="1 2">
    <name type="scientific">Thermoactinomyces mirandus</name>
    <dbReference type="NCBI Taxonomy" id="2756294"/>
    <lineage>
        <taxon>Bacteria</taxon>
        <taxon>Bacillati</taxon>
        <taxon>Bacillota</taxon>
        <taxon>Bacilli</taxon>
        <taxon>Bacillales</taxon>
        <taxon>Thermoactinomycetaceae</taxon>
        <taxon>Thermoactinomyces</taxon>
    </lineage>
</organism>
<dbReference type="EMBL" id="JACEOL010000002">
    <property type="protein sequence ID" value="MBA4600976.1"/>
    <property type="molecule type" value="Genomic_DNA"/>
</dbReference>
<keyword evidence="2" id="KW-1185">Reference proteome</keyword>
<dbReference type="AlphaFoldDB" id="A0A7W1XPT2"/>
<accession>A0A7W1XPT2</accession>
<evidence type="ECO:0000313" key="1">
    <source>
        <dbReference type="EMBL" id="MBA4600976.1"/>
    </source>
</evidence>